<dbReference type="Proteomes" id="UP001390339">
    <property type="component" value="Unassembled WGS sequence"/>
</dbReference>
<proteinExistence type="predicted"/>
<sequence length="37" mass="3937">MGHEDTPNDLKDVEKGPRMPNCPVSGTARPDNSVNAS</sequence>
<evidence type="ECO:0000256" key="1">
    <source>
        <dbReference type="SAM" id="MobiDB-lite"/>
    </source>
</evidence>
<comment type="caution">
    <text evidence="2">The sequence shown here is derived from an EMBL/GenBank/DDBJ whole genome shotgun (WGS) entry which is preliminary data.</text>
</comment>
<feature type="region of interest" description="Disordered" evidence="1">
    <location>
        <begin position="1"/>
        <end position="37"/>
    </location>
</feature>
<keyword evidence="3" id="KW-1185">Reference proteome</keyword>
<gene>
    <name evidence="2" type="ORF">PGQ11_012737</name>
</gene>
<reference evidence="2 3" key="1">
    <citation type="journal article" date="2024" name="IMA Fungus">
        <title>Apiospora arundinis, a panoply of carbohydrate-active enzymes and secondary metabolites.</title>
        <authorList>
            <person name="Sorensen T."/>
            <person name="Petersen C."/>
            <person name="Muurmann A.T."/>
            <person name="Christiansen J.V."/>
            <person name="Brundto M.L."/>
            <person name="Overgaard C.K."/>
            <person name="Boysen A.T."/>
            <person name="Wollenberg R.D."/>
            <person name="Larsen T.O."/>
            <person name="Sorensen J.L."/>
            <person name="Nielsen K.L."/>
            <person name="Sondergaard T.E."/>
        </authorList>
    </citation>
    <scope>NUCLEOTIDE SEQUENCE [LARGE SCALE GENOMIC DNA]</scope>
    <source>
        <strain evidence="2 3">AAU 773</strain>
    </source>
</reference>
<protein>
    <submittedName>
        <fullName evidence="2">Uncharacterized protein</fullName>
    </submittedName>
</protein>
<evidence type="ECO:0000313" key="3">
    <source>
        <dbReference type="Proteomes" id="UP001390339"/>
    </source>
</evidence>
<name>A0ABR2I451_9PEZI</name>
<accession>A0ABR2I451</accession>
<organism evidence="2 3">
    <name type="scientific">Apiospora arundinis</name>
    <dbReference type="NCBI Taxonomy" id="335852"/>
    <lineage>
        <taxon>Eukaryota</taxon>
        <taxon>Fungi</taxon>
        <taxon>Dikarya</taxon>
        <taxon>Ascomycota</taxon>
        <taxon>Pezizomycotina</taxon>
        <taxon>Sordariomycetes</taxon>
        <taxon>Xylariomycetidae</taxon>
        <taxon>Amphisphaeriales</taxon>
        <taxon>Apiosporaceae</taxon>
        <taxon>Apiospora</taxon>
    </lineage>
</organism>
<dbReference type="EMBL" id="JAPCWZ010000007">
    <property type="protein sequence ID" value="KAK8856825.1"/>
    <property type="molecule type" value="Genomic_DNA"/>
</dbReference>
<feature type="compositionally biased region" description="Basic and acidic residues" evidence="1">
    <location>
        <begin position="1"/>
        <end position="17"/>
    </location>
</feature>
<evidence type="ECO:0000313" key="2">
    <source>
        <dbReference type="EMBL" id="KAK8856825.1"/>
    </source>
</evidence>